<sequence length="131" mass="15143">MMHAGFLCGFVKERLNAKRKVCRRVTKAAKRSQQTSFEILLPRKERREKGGKKEKKKKIGEKYCIQVKRREKGLCTFSLTMCEWDGGMEYRDWCGLLCSPSLLCAPHVTIIIIISTTYVNPCCLLCFSMQQ</sequence>
<evidence type="ECO:0000313" key="1">
    <source>
        <dbReference type="EMBL" id="CCC91194.1"/>
    </source>
</evidence>
<name>G0UP83_TRYCI</name>
<gene>
    <name evidence="1" type="ORF">TCIL3000_6_4510</name>
</gene>
<proteinExistence type="predicted"/>
<organism evidence="1">
    <name type="scientific">Trypanosoma congolense (strain IL3000)</name>
    <dbReference type="NCBI Taxonomy" id="1068625"/>
    <lineage>
        <taxon>Eukaryota</taxon>
        <taxon>Discoba</taxon>
        <taxon>Euglenozoa</taxon>
        <taxon>Kinetoplastea</taxon>
        <taxon>Metakinetoplastina</taxon>
        <taxon>Trypanosomatida</taxon>
        <taxon>Trypanosomatidae</taxon>
        <taxon>Trypanosoma</taxon>
        <taxon>Nannomonas</taxon>
    </lineage>
</organism>
<dbReference type="AlphaFoldDB" id="G0UP83"/>
<reference evidence="1" key="1">
    <citation type="journal article" date="2012" name="Proc. Natl. Acad. Sci. U.S.A.">
        <title>Antigenic diversity is generated by distinct evolutionary mechanisms in African trypanosome species.</title>
        <authorList>
            <person name="Jackson A.P."/>
            <person name="Berry A."/>
            <person name="Aslett M."/>
            <person name="Allison H.C."/>
            <person name="Burton P."/>
            <person name="Vavrova-Anderson J."/>
            <person name="Brown R."/>
            <person name="Browne H."/>
            <person name="Corton N."/>
            <person name="Hauser H."/>
            <person name="Gamble J."/>
            <person name="Gilderthorp R."/>
            <person name="Marcello L."/>
            <person name="McQuillan J."/>
            <person name="Otto T.D."/>
            <person name="Quail M.A."/>
            <person name="Sanders M.J."/>
            <person name="van Tonder A."/>
            <person name="Ginger M.L."/>
            <person name="Field M.C."/>
            <person name="Barry J.D."/>
            <person name="Hertz-Fowler C."/>
            <person name="Berriman M."/>
        </authorList>
    </citation>
    <scope>NUCLEOTIDE SEQUENCE</scope>
    <source>
        <strain evidence="1">IL3000</strain>
    </source>
</reference>
<accession>G0UP83</accession>
<dbReference type="EMBL" id="HE575319">
    <property type="protein sequence ID" value="CCC91194.1"/>
    <property type="molecule type" value="Genomic_DNA"/>
</dbReference>
<protein>
    <submittedName>
        <fullName evidence="1">Uncharacterized protein</fullName>
    </submittedName>
</protein>